<feature type="coiled-coil region" evidence="2">
    <location>
        <begin position="1189"/>
        <end position="1230"/>
    </location>
</feature>
<feature type="coiled-coil region" evidence="2">
    <location>
        <begin position="852"/>
        <end position="879"/>
    </location>
</feature>
<gene>
    <name evidence="5" type="primary">Aste57867_114</name>
    <name evidence="4" type="ORF">As57867_000114</name>
    <name evidence="5" type="ORF">ASTE57867_114</name>
</gene>
<dbReference type="PANTHER" id="PTHR18870:SF9">
    <property type="entry name" value="PROTEIN TAG-278-RELATED"/>
    <property type="match status" value="1"/>
</dbReference>
<evidence type="ECO:0000313" key="6">
    <source>
        <dbReference type="Proteomes" id="UP000332933"/>
    </source>
</evidence>
<dbReference type="OrthoDB" id="71133at2759"/>
<evidence type="ECO:0000256" key="2">
    <source>
        <dbReference type="SAM" id="Coils"/>
    </source>
</evidence>
<evidence type="ECO:0000313" key="4">
    <source>
        <dbReference type="EMBL" id="KAF0720689.1"/>
    </source>
</evidence>
<evidence type="ECO:0000256" key="3">
    <source>
        <dbReference type="SAM" id="MobiDB-lite"/>
    </source>
</evidence>
<feature type="coiled-coil region" evidence="2">
    <location>
        <begin position="425"/>
        <end position="641"/>
    </location>
</feature>
<reference evidence="5 6" key="1">
    <citation type="submission" date="2019-03" db="EMBL/GenBank/DDBJ databases">
        <authorList>
            <person name="Gaulin E."/>
            <person name="Dumas B."/>
        </authorList>
    </citation>
    <scope>NUCLEOTIDE SEQUENCE [LARGE SCALE GENOMIC DNA]</scope>
    <source>
        <strain evidence="5">CBS 568.67</strain>
    </source>
</reference>
<evidence type="ECO:0000313" key="5">
    <source>
        <dbReference type="EMBL" id="VFT77340.1"/>
    </source>
</evidence>
<sequence>MDLQLVEGRRDQRRSSWSDDELGDEIYRKPSFGTSSEGGSASYAPHYRRGSIESSSSDLNSSNVKLPLLDELKEREDEHPLLAIVHQQLSLIHATCKRQREHMTRWKDDEIDLAMKEEDDHYDDVERFVLVDSSRRHHLIISRPLIEIVEAMQAKIESMATTAVSSLPSTPVAPILLTDVDRDATLTRELAAAHAQLAAMDARYQEATRQREELERQSKELQDVNEALSERMVNAKHSDKAAGVKTAEMEAVFHKQHALLQEENDTWRHKCDRLEHDLGELHARQSDTLTQLAQAQRDMAAAEAKFNAERATWTAQCQESAATTDTLQQWVAEKDREVARLTGELARAHDNVAALEADVLAERTRQSTQHVALEKQFDRLQEFDRVSMAYHDARIGLSKEKETTERWKQQLDHATTVQTQQAETIEALERTVASKSARVDQLVAQVETSQRRMAEAAAALDAEHAAQQQQVQVQFGQVQKYDQLSRAYHDVRLAFERLEREKEDVEVALAAVNDTHAGCGRVVDDLQTTIAERDATMVQLTTLIDQKQARMDAMEAQLDEADERQRETVAWRQDVDALRVAYHEARVTVETLQTENERAKDTLKQTVDESARKVADAETRANEAIDQRVNLETRFKELQSICHELVAKNEHAEVEIHTLHSNHATALTALRDAYDTLARDHAALEAKYHDMETDQTEWLRQMQDEHMREKGELRTCVDESARELTNLRMRLDRVDAERDDAEARLQQSMLAQSSVEAQCQSLRESNQELRRLVAGHMQSLNETDVKCDALQAKWRDEKQTIQRELDQVRAGAERVTARLEHEVERLMGVNKALGRDLAAHEAATQSKYAEKVNQWKTAKATLEREKQELGVQLKQQIAAHDQRERERQTAMAEKDATIARIKNQMETETTRLHKELERVGAEMNARVAQVQSQVAGKEAEIKTLRDEAERVTQQFATQQHAVASEKTEALAAMERLLADANALAVQKDEQLVEMTRQFEVVTTQLRTLEAHFKAMHDSNQVLRDQVASETQTLQTKHVEDFQQLRAACHDVTAVNQSLTAERGTIHARLRAWLPSSANEDILETLDRVEQAWHDTRAKLEAAGATTKTLNAKLLATVDYGMQFEEEMDHLVRQLIEAINQPVRGDTIKETFGLAIGLVREALSTKATDEHLTKWTNKKTTTPQTHAAHIAQLNDHLTQLLEQCLVLQQRNDRYKMEIKHLRQREKHLERDLLLAIKS</sequence>
<feature type="region of interest" description="Disordered" evidence="3">
    <location>
        <begin position="1"/>
        <end position="61"/>
    </location>
</feature>
<feature type="coiled-coil region" evidence="2">
    <location>
        <begin position="190"/>
        <end position="231"/>
    </location>
</feature>
<proteinExistence type="predicted"/>
<organism evidence="5 6">
    <name type="scientific">Aphanomyces stellatus</name>
    <dbReference type="NCBI Taxonomy" id="120398"/>
    <lineage>
        <taxon>Eukaryota</taxon>
        <taxon>Sar</taxon>
        <taxon>Stramenopiles</taxon>
        <taxon>Oomycota</taxon>
        <taxon>Saprolegniomycetes</taxon>
        <taxon>Saprolegniales</taxon>
        <taxon>Verrucalvaceae</taxon>
        <taxon>Aphanomyces</taxon>
    </lineage>
</organism>
<dbReference type="AlphaFoldDB" id="A0A485K4T2"/>
<name>A0A485K4T2_9STRA</name>
<feature type="coiled-coil region" evidence="2">
    <location>
        <begin position="927"/>
        <end position="954"/>
    </location>
</feature>
<keyword evidence="1 2" id="KW-0175">Coiled coil</keyword>
<accession>A0A485K4T2</accession>
<evidence type="ECO:0000256" key="1">
    <source>
        <dbReference type="ARBA" id="ARBA00023054"/>
    </source>
</evidence>
<dbReference type="EMBL" id="CAADRA010000004">
    <property type="protein sequence ID" value="VFT77340.1"/>
    <property type="molecule type" value="Genomic_DNA"/>
</dbReference>
<feature type="compositionally biased region" description="Basic and acidic residues" evidence="3">
    <location>
        <begin position="7"/>
        <end position="17"/>
    </location>
</feature>
<dbReference type="Gene3D" id="1.10.287.1490">
    <property type="match status" value="1"/>
</dbReference>
<protein>
    <submittedName>
        <fullName evidence="5">Aste57867_114 protein</fullName>
    </submittedName>
</protein>
<dbReference type="PANTHER" id="PTHR18870">
    <property type="entry name" value="PROTEIN TAG-278-RELATED"/>
    <property type="match status" value="1"/>
</dbReference>
<feature type="coiled-coil region" evidence="2">
    <location>
        <begin position="667"/>
        <end position="772"/>
    </location>
</feature>
<reference evidence="4" key="2">
    <citation type="submission" date="2019-06" db="EMBL/GenBank/DDBJ databases">
        <title>Genomics analysis of Aphanomyces spp. identifies a new class of oomycete effector associated with host adaptation.</title>
        <authorList>
            <person name="Gaulin E."/>
        </authorList>
    </citation>
    <scope>NUCLEOTIDE SEQUENCE</scope>
    <source>
        <strain evidence="4">CBS 578.67</strain>
    </source>
</reference>
<dbReference type="EMBL" id="VJMH01000004">
    <property type="protein sequence ID" value="KAF0720689.1"/>
    <property type="molecule type" value="Genomic_DNA"/>
</dbReference>
<feature type="coiled-coil region" evidence="2">
    <location>
        <begin position="257"/>
        <end position="358"/>
    </location>
</feature>
<dbReference type="Proteomes" id="UP000332933">
    <property type="component" value="Unassembled WGS sequence"/>
</dbReference>
<feature type="compositionally biased region" description="Low complexity" evidence="3">
    <location>
        <begin position="52"/>
        <end position="61"/>
    </location>
</feature>
<keyword evidence="6" id="KW-1185">Reference proteome</keyword>